<evidence type="ECO:0000313" key="5">
    <source>
        <dbReference type="Proteomes" id="UP000321805"/>
    </source>
</evidence>
<dbReference type="InterPro" id="IPR006016">
    <property type="entry name" value="UspA"/>
</dbReference>
<feature type="compositionally biased region" description="Pro residues" evidence="2">
    <location>
        <begin position="314"/>
        <end position="323"/>
    </location>
</feature>
<dbReference type="PRINTS" id="PR01438">
    <property type="entry name" value="UNVRSLSTRESS"/>
</dbReference>
<evidence type="ECO:0000256" key="2">
    <source>
        <dbReference type="SAM" id="MobiDB-lite"/>
    </source>
</evidence>
<evidence type="ECO:0000256" key="1">
    <source>
        <dbReference type="ARBA" id="ARBA00008791"/>
    </source>
</evidence>
<dbReference type="PANTHER" id="PTHR46268">
    <property type="entry name" value="STRESS RESPONSE PROTEIN NHAX"/>
    <property type="match status" value="1"/>
</dbReference>
<feature type="region of interest" description="Disordered" evidence="2">
    <location>
        <begin position="289"/>
        <end position="376"/>
    </location>
</feature>
<name>A0A5B8TZE7_9ACTN</name>
<feature type="compositionally biased region" description="Low complexity" evidence="2">
    <location>
        <begin position="324"/>
        <end position="350"/>
    </location>
</feature>
<dbReference type="EMBL" id="CP042430">
    <property type="protein sequence ID" value="QEC46107.1"/>
    <property type="molecule type" value="Genomic_DNA"/>
</dbReference>
<feature type="domain" description="UspA" evidence="3">
    <location>
        <begin position="153"/>
        <end position="289"/>
    </location>
</feature>
<keyword evidence="5" id="KW-1185">Reference proteome</keyword>
<accession>A0A5B8TZE7</accession>
<comment type="similarity">
    <text evidence="1">Belongs to the universal stress protein A family.</text>
</comment>
<proteinExistence type="inferred from homology"/>
<dbReference type="AlphaFoldDB" id="A0A5B8TZE7"/>
<dbReference type="OrthoDB" id="3427787at2"/>
<organism evidence="4 5">
    <name type="scientific">Baekduia soli</name>
    <dbReference type="NCBI Taxonomy" id="496014"/>
    <lineage>
        <taxon>Bacteria</taxon>
        <taxon>Bacillati</taxon>
        <taxon>Actinomycetota</taxon>
        <taxon>Thermoleophilia</taxon>
        <taxon>Solirubrobacterales</taxon>
        <taxon>Baekduiaceae</taxon>
        <taxon>Baekduia</taxon>
    </lineage>
</organism>
<protein>
    <submittedName>
        <fullName evidence="4">Universal stress protein</fullName>
    </submittedName>
</protein>
<dbReference type="CDD" id="cd00293">
    <property type="entry name" value="USP-like"/>
    <property type="match status" value="1"/>
</dbReference>
<dbReference type="Pfam" id="PF00582">
    <property type="entry name" value="Usp"/>
    <property type="match status" value="2"/>
</dbReference>
<dbReference type="Proteomes" id="UP000321805">
    <property type="component" value="Chromosome"/>
</dbReference>
<dbReference type="SUPFAM" id="SSF52402">
    <property type="entry name" value="Adenine nucleotide alpha hydrolases-like"/>
    <property type="match status" value="2"/>
</dbReference>
<evidence type="ECO:0000259" key="3">
    <source>
        <dbReference type="Pfam" id="PF00582"/>
    </source>
</evidence>
<sequence length="376" mass="39180">MARRPCVPSVAVMFRHGLVGVDGSGGGRDAVALARALAPERLTLVHAHRPDRHPWPAGHPDPEADRDAARRLLEAARVALGADAELVTVADASPARALQQVAQEREADLIVVGSAHHGAVGRIVLGDVGRVVLHDAPCPVAVAPKDFDGAAPRQVAVGCDGTPESQAAVDAARDLVATHGGALTVYVVWEAPVVPVTGAPGAPAYVSQGLPERRRWAEETLEETLARLPGATAGKVLNGRPRIELEAIASRHDLLVVGSRGWGTARRVALGSTSDWLVHHAACPVLVVPRPADGADPAPPRRRRPPRPPTRSRSPPPPRPRPSPRGAVPAPAAATAARGPAGAPSGAAGAPRRRRRPVRDRDRARRTAACARASAT</sequence>
<dbReference type="CDD" id="cd23659">
    <property type="entry name" value="USP_At3g01520-like"/>
    <property type="match status" value="1"/>
</dbReference>
<feature type="domain" description="UspA" evidence="3">
    <location>
        <begin position="13"/>
        <end position="143"/>
    </location>
</feature>
<gene>
    <name evidence="4" type="ORF">FSW04_00030</name>
</gene>
<dbReference type="InterPro" id="IPR006015">
    <property type="entry name" value="Universal_stress_UspA"/>
</dbReference>
<feature type="compositionally biased region" description="Low complexity" evidence="2">
    <location>
        <begin position="367"/>
        <end position="376"/>
    </location>
</feature>
<dbReference type="InterPro" id="IPR014729">
    <property type="entry name" value="Rossmann-like_a/b/a_fold"/>
</dbReference>
<dbReference type="PANTHER" id="PTHR46268:SF6">
    <property type="entry name" value="UNIVERSAL STRESS PROTEIN UP12"/>
    <property type="match status" value="1"/>
</dbReference>
<evidence type="ECO:0000313" key="4">
    <source>
        <dbReference type="EMBL" id="QEC46107.1"/>
    </source>
</evidence>
<dbReference type="Gene3D" id="3.40.50.620">
    <property type="entry name" value="HUPs"/>
    <property type="match status" value="2"/>
</dbReference>
<dbReference type="KEGG" id="bsol:FSW04_00030"/>
<reference evidence="4 5" key="1">
    <citation type="journal article" date="2018" name="J. Microbiol.">
        <title>Baekduia soli gen. nov., sp. nov., a novel bacterium isolated from the soil of Baekdu Mountain and proposal of a novel family name, Baekduiaceae fam. nov.</title>
        <authorList>
            <person name="An D.S."/>
            <person name="Siddiqi M.Z."/>
            <person name="Kim K.H."/>
            <person name="Yu H.S."/>
            <person name="Im W.T."/>
        </authorList>
    </citation>
    <scope>NUCLEOTIDE SEQUENCE [LARGE SCALE GENOMIC DNA]</scope>
    <source>
        <strain evidence="4 5">BR7-21</strain>
    </source>
</reference>